<dbReference type="SMART" id="SM00028">
    <property type="entry name" value="TPR"/>
    <property type="match status" value="3"/>
</dbReference>
<reference evidence="6" key="1">
    <citation type="submission" date="2021-05" db="EMBL/GenBank/DDBJ databases">
        <authorList>
            <person name="Alioto T."/>
            <person name="Alioto T."/>
            <person name="Gomez Garrido J."/>
        </authorList>
    </citation>
    <scope>NUCLEOTIDE SEQUENCE</scope>
</reference>
<feature type="transmembrane region" description="Helical" evidence="5">
    <location>
        <begin position="164"/>
        <end position="181"/>
    </location>
</feature>
<name>A0A8D8XDA3_9HEMI</name>
<dbReference type="EMBL" id="HBUF01012988">
    <property type="protein sequence ID" value="CAG6608729.1"/>
    <property type="molecule type" value="Transcribed_RNA"/>
</dbReference>
<accession>A0A8D8XDA3</accession>
<dbReference type="EMBL" id="HBUF01658919">
    <property type="protein sequence ID" value="CAG6788278.1"/>
    <property type="molecule type" value="Transcribed_RNA"/>
</dbReference>
<feature type="compositionally biased region" description="Basic residues" evidence="4">
    <location>
        <begin position="230"/>
        <end position="239"/>
    </location>
</feature>
<sequence>MSVAQEVQELKDKGNDCLKENKLTEAILHYTQAIKLDESNYLLYSNRSYAFLKQDVIPLAFEDALKVISLKPDCAKGYFRKGEVEFAAKYWDDALLSYRVALRLQPGDPMIVKCIEKTLLNLNKEKRFDEQIPWLGAGIGIILGVSLVLADYTLASKKALTNPLTMLLVPCVCASIGYFIAKSIRYFQKQDKLDLLSGDRSNLFGNNNGDQEETHEEEHRKPNKYSKAQARQRYKKGKT</sequence>
<evidence type="ECO:0000256" key="3">
    <source>
        <dbReference type="PROSITE-ProRule" id="PRU00339"/>
    </source>
</evidence>
<dbReference type="PANTHER" id="PTHR22904">
    <property type="entry name" value="TPR REPEAT CONTAINING PROTEIN"/>
    <property type="match status" value="1"/>
</dbReference>
<dbReference type="InterPro" id="IPR019734">
    <property type="entry name" value="TPR_rpt"/>
</dbReference>
<keyword evidence="5" id="KW-1133">Transmembrane helix</keyword>
<dbReference type="EMBL" id="HBUF01310086">
    <property type="protein sequence ID" value="CAG6692953.1"/>
    <property type="molecule type" value="Transcribed_RNA"/>
</dbReference>
<evidence type="ECO:0000256" key="1">
    <source>
        <dbReference type="ARBA" id="ARBA00022737"/>
    </source>
</evidence>
<dbReference type="SUPFAM" id="SSF48452">
    <property type="entry name" value="TPR-like"/>
    <property type="match status" value="1"/>
</dbReference>
<dbReference type="EMBL" id="HBUF01371396">
    <property type="protein sequence ID" value="CAG6726320.1"/>
    <property type="molecule type" value="Transcribed_RNA"/>
</dbReference>
<dbReference type="PROSITE" id="PS50005">
    <property type="entry name" value="TPR"/>
    <property type="match status" value="1"/>
</dbReference>
<evidence type="ECO:0000256" key="2">
    <source>
        <dbReference type="ARBA" id="ARBA00022803"/>
    </source>
</evidence>
<dbReference type="EMBL" id="HBUF01658918">
    <property type="protein sequence ID" value="CAG6788277.1"/>
    <property type="molecule type" value="Transcribed_RNA"/>
</dbReference>
<dbReference type="EMBL" id="HBUF01371397">
    <property type="protein sequence ID" value="CAG6726321.1"/>
    <property type="molecule type" value="Transcribed_RNA"/>
</dbReference>
<dbReference type="Pfam" id="PF13414">
    <property type="entry name" value="TPR_11"/>
    <property type="match status" value="1"/>
</dbReference>
<dbReference type="EMBL" id="HBUF01658917">
    <property type="protein sequence ID" value="CAG6788276.1"/>
    <property type="molecule type" value="Transcribed_RNA"/>
</dbReference>
<keyword evidence="1" id="KW-0677">Repeat</keyword>
<feature type="transmembrane region" description="Helical" evidence="5">
    <location>
        <begin position="132"/>
        <end position="152"/>
    </location>
</feature>
<feature type="region of interest" description="Disordered" evidence="4">
    <location>
        <begin position="201"/>
        <end position="239"/>
    </location>
</feature>
<evidence type="ECO:0000256" key="4">
    <source>
        <dbReference type="SAM" id="MobiDB-lite"/>
    </source>
</evidence>
<dbReference type="AlphaFoldDB" id="A0A8D8XDA3"/>
<dbReference type="PANTHER" id="PTHR22904:SF532">
    <property type="entry name" value="HEAT SHOCK PROTEIN STI1-LIKE PROTEIN"/>
    <property type="match status" value="1"/>
</dbReference>
<dbReference type="InterPro" id="IPR011990">
    <property type="entry name" value="TPR-like_helical_dom_sf"/>
</dbReference>
<keyword evidence="5" id="KW-0472">Membrane</keyword>
<evidence type="ECO:0000256" key="5">
    <source>
        <dbReference type="SAM" id="Phobius"/>
    </source>
</evidence>
<protein>
    <submittedName>
        <fullName evidence="6">Hsp70-Hsp90 organizing protein 1</fullName>
    </submittedName>
</protein>
<dbReference type="GO" id="GO:0051879">
    <property type="term" value="F:Hsp90 protein binding"/>
    <property type="evidence" value="ECO:0007669"/>
    <property type="project" value="TreeGrafter"/>
</dbReference>
<keyword evidence="5" id="KW-0812">Transmembrane</keyword>
<feature type="repeat" description="TPR" evidence="3">
    <location>
        <begin position="75"/>
        <end position="108"/>
    </location>
</feature>
<organism evidence="6">
    <name type="scientific">Cacopsylla melanoneura</name>
    <dbReference type="NCBI Taxonomy" id="428564"/>
    <lineage>
        <taxon>Eukaryota</taxon>
        <taxon>Metazoa</taxon>
        <taxon>Ecdysozoa</taxon>
        <taxon>Arthropoda</taxon>
        <taxon>Hexapoda</taxon>
        <taxon>Insecta</taxon>
        <taxon>Pterygota</taxon>
        <taxon>Neoptera</taxon>
        <taxon>Paraneoptera</taxon>
        <taxon>Hemiptera</taxon>
        <taxon>Sternorrhyncha</taxon>
        <taxon>Psylloidea</taxon>
        <taxon>Psyllidae</taxon>
        <taxon>Psyllinae</taxon>
        <taxon>Cacopsylla</taxon>
    </lineage>
</organism>
<proteinExistence type="predicted"/>
<evidence type="ECO:0000313" key="6">
    <source>
        <dbReference type="EMBL" id="CAG6692953.1"/>
    </source>
</evidence>
<dbReference type="EMBL" id="HBUF01012989">
    <property type="protein sequence ID" value="CAG6608730.1"/>
    <property type="molecule type" value="Transcribed_RNA"/>
</dbReference>
<dbReference type="EMBL" id="HBUF01310085">
    <property type="protein sequence ID" value="CAG6692952.1"/>
    <property type="molecule type" value="Transcribed_RNA"/>
</dbReference>
<dbReference type="EMBL" id="HBUF01371398">
    <property type="protein sequence ID" value="CAG6726322.1"/>
    <property type="molecule type" value="Transcribed_RNA"/>
</dbReference>
<dbReference type="Gene3D" id="1.25.40.10">
    <property type="entry name" value="Tetratricopeptide repeat domain"/>
    <property type="match status" value="1"/>
</dbReference>
<keyword evidence="2 3" id="KW-0802">TPR repeat</keyword>
<dbReference type="EMBL" id="HBUF01012990">
    <property type="protein sequence ID" value="CAG6608731.1"/>
    <property type="molecule type" value="Transcribed_RNA"/>
</dbReference>